<name>A0A7S4KQA6_9EUKA</name>
<gene>
    <name evidence="1" type="ORF">NAES01612_LOCUS9763</name>
</gene>
<reference evidence="1" key="1">
    <citation type="submission" date="2021-01" db="EMBL/GenBank/DDBJ databases">
        <authorList>
            <person name="Corre E."/>
            <person name="Pelletier E."/>
            <person name="Niang G."/>
            <person name="Scheremetjew M."/>
            <person name="Finn R."/>
            <person name="Kale V."/>
            <person name="Holt S."/>
            <person name="Cochrane G."/>
            <person name="Meng A."/>
            <person name="Brown T."/>
            <person name="Cohen L."/>
        </authorList>
    </citation>
    <scope>NUCLEOTIDE SEQUENCE</scope>
    <source>
        <strain evidence="1">SoJaBio B1-5/56/2</strain>
    </source>
</reference>
<accession>A0A7S4KQA6</accession>
<dbReference type="EMBL" id="HBKR01014750">
    <property type="protein sequence ID" value="CAE2302107.1"/>
    <property type="molecule type" value="Transcribed_RNA"/>
</dbReference>
<organism evidence="1">
    <name type="scientific">Paramoeba aestuarina</name>
    <dbReference type="NCBI Taxonomy" id="180227"/>
    <lineage>
        <taxon>Eukaryota</taxon>
        <taxon>Amoebozoa</taxon>
        <taxon>Discosea</taxon>
        <taxon>Flabellinia</taxon>
        <taxon>Dactylopodida</taxon>
        <taxon>Paramoebidae</taxon>
        <taxon>Paramoeba</taxon>
    </lineage>
</organism>
<proteinExistence type="predicted"/>
<sequence>MPLFDLLKGFCERLTRPFRNATLNQSPKVTILPPPEIPIVQSTVSPVVPSKSVKASKNNVSKTTSLVVVKEKRQVGYGHKFWMSHYRALTRMFPDFKKDQRKRIMSSAIPQYIRLLEESGEACPSVSVFRNRMKNILRTGNPKGRAGGCIKAAERKTKMLPNHFEVMNSLQGTKPYSAAQLYNLEIWKHFKGKQPYRVSKLMFMKWRKAFRDELRASQKVQKTLMKVKSTCNLQLTEPPKRKTGKEFWVWHLKRLVKAHPTVLMSVKNTTRSSEIEKYRNSLKKRKLYCPSGAAFRTQLQNVLKSGEPVDGPVGHGWRWPKDNLNRTLKLAAPERVLSLPKSVATETPEMASAVVDAVDTEPYLKGLEESAFERTFRYVDEVNKQIQKLSLGLSMRV</sequence>
<evidence type="ECO:0000313" key="1">
    <source>
        <dbReference type="EMBL" id="CAE2302107.1"/>
    </source>
</evidence>
<protein>
    <submittedName>
        <fullName evidence="1">Uncharacterized protein</fullName>
    </submittedName>
</protein>
<dbReference type="AlphaFoldDB" id="A0A7S4KQA6"/>